<organism evidence="5 6">
    <name type="scientific">Galbibacter pacificus</name>
    <dbReference type="NCBI Taxonomy" id="2996052"/>
    <lineage>
        <taxon>Bacteria</taxon>
        <taxon>Pseudomonadati</taxon>
        <taxon>Bacteroidota</taxon>
        <taxon>Flavobacteriia</taxon>
        <taxon>Flavobacteriales</taxon>
        <taxon>Flavobacteriaceae</taxon>
        <taxon>Galbibacter</taxon>
    </lineage>
</organism>
<dbReference type="InterPro" id="IPR018060">
    <property type="entry name" value="HTH_AraC"/>
</dbReference>
<keyword evidence="1" id="KW-0805">Transcription regulation</keyword>
<keyword evidence="3" id="KW-0804">Transcription</keyword>
<dbReference type="SMART" id="SM00342">
    <property type="entry name" value="HTH_ARAC"/>
    <property type="match status" value="1"/>
</dbReference>
<dbReference type="Gene3D" id="1.10.10.60">
    <property type="entry name" value="Homeodomain-like"/>
    <property type="match status" value="1"/>
</dbReference>
<keyword evidence="2" id="KW-0238">DNA-binding</keyword>
<dbReference type="SUPFAM" id="SSF46689">
    <property type="entry name" value="Homeodomain-like"/>
    <property type="match status" value="1"/>
</dbReference>
<evidence type="ECO:0000256" key="3">
    <source>
        <dbReference type="ARBA" id="ARBA00023163"/>
    </source>
</evidence>
<evidence type="ECO:0000259" key="4">
    <source>
        <dbReference type="PROSITE" id="PS01124"/>
    </source>
</evidence>
<gene>
    <name evidence="5" type="ORF">OSR52_03225</name>
</gene>
<dbReference type="EMBL" id="JAPMUA010000001">
    <property type="protein sequence ID" value="MDG3584867.1"/>
    <property type="molecule type" value="Genomic_DNA"/>
</dbReference>
<dbReference type="InterPro" id="IPR009057">
    <property type="entry name" value="Homeodomain-like_sf"/>
</dbReference>
<feature type="domain" description="HTH araC/xylS-type" evidence="4">
    <location>
        <begin position="85"/>
        <end position="183"/>
    </location>
</feature>
<dbReference type="PANTHER" id="PTHR43280">
    <property type="entry name" value="ARAC-FAMILY TRANSCRIPTIONAL REGULATOR"/>
    <property type="match status" value="1"/>
</dbReference>
<proteinExistence type="predicted"/>
<sequence length="194" mass="22507">MEGIVTPEFLASLPFFLLGEQHVISISNDQHQKIKAIFKLMQDFEKEREVVMGITFSLLVYIKKLSEAEVLASKYHLSIKEQQVRKFRSLIAKHFREEKQVRFYADKMNTTPKYLGEFLLSETGKSAKCIINDVIFLEAKSLLKQIAMSVQEISLHLSFANSSYFSKAFKKYVGVAPLTYRKKQLHSEYWELPS</sequence>
<comment type="caution">
    <text evidence="5">The sequence shown here is derived from an EMBL/GenBank/DDBJ whole genome shotgun (WGS) entry which is preliminary data.</text>
</comment>
<keyword evidence="6" id="KW-1185">Reference proteome</keyword>
<name>A0ABT6FNM6_9FLAO</name>
<evidence type="ECO:0000256" key="2">
    <source>
        <dbReference type="ARBA" id="ARBA00023125"/>
    </source>
</evidence>
<evidence type="ECO:0000313" key="5">
    <source>
        <dbReference type="EMBL" id="MDG3584867.1"/>
    </source>
</evidence>
<dbReference type="PANTHER" id="PTHR43280:SF32">
    <property type="entry name" value="TRANSCRIPTIONAL REGULATORY PROTEIN"/>
    <property type="match status" value="1"/>
</dbReference>
<dbReference type="PROSITE" id="PS01124">
    <property type="entry name" value="HTH_ARAC_FAMILY_2"/>
    <property type="match status" value="1"/>
</dbReference>
<dbReference type="PRINTS" id="PR00032">
    <property type="entry name" value="HTHARAC"/>
</dbReference>
<dbReference type="RefSeq" id="WP_277898624.1">
    <property type="nucleotide sequence ID" value="NZ_JAQSVC010000001.1"/>
</dbReference>
<dbReference type="Pfam" id="PF12833">
    <property type="entry name" value="HTH_18"/>
    <property type="match status" value="1"/>
</dbReference>
<dbReference type="InterPro" id="IPR020449">
    <property type="entry name" value="Tscrpt_reg_AraC-type_HTH"/>
</dbReference>
<dbReference type="Proteomes" id="UP001153642">
    <property type="component" value="Unassembled WGS sequence"/>
</dbReference>
<protein>
    <submittedName>
        <fullName evidence="5">Helix-turn-helix domain-containing protein</fullName>
    </submittedName>
</protein>
<accession>A0ABT6FNM6</accession>
<evidence type="ECO:0000256" key="1">
    <source>
        <dbReference type="ARBA" id="ARBA00023015"/>
    </source>
</evidence>
<evidence type="ECO:0000313" key="6">
    <source>
        <dbReference type="Proteomes" id="UP001153642"/>
    </source>
</evidence>
<reference evidence="5" key="1">
    <citation type="submission" date="2022-11" db="EMBL/GenBank/DDBJ databases">
        <title>High-quality draft genome sequence of Galbibacter sp. strain CMA-7.</title>
        <authorList>
            <person name="Wei L."/>
            <person name="Dong C."/>
            <person name="Shao Z."/>
        </authorList>
    </citation>
    <scope>NUCLEOTIDE SEQUENCE</scope>
    <source>
        <strain evidence="5">CMA-7</strain>
    </source>
</reference>